<gene>
    <name evidence="3" type="ORF">IAA20_06970</name>
</gene>
<evidence type="ECO:0000313" key="3">
    <source>
        <dbReference type="EMBL" id="HIZ53662.1"/>
    </source>
</evidence>
<accession>A0A9D2F816</accession>
<comment type="caution">
    <text evidence="3">The sequence shown here is derived from an EMBL/GenBank/DDBJ whole genome shotgun (WGS) entry which is preliminary data.</text>
</comment>
<dbReference type="InterPro" id="IPR006121">
    <property type="entry name" value="HMA_dom"/>
</dbReference>
<evidence type="ECO:0000313" key="4">
    <source>
        <dbReference type="Proteomes" id="UP000824063"/>
    </source>
</evidence>
<reference evidence="3" key="1">
    <citation type="journal article" date="2021" name="PeerJ">
        <title>Extensive microbial diversity within the chicken gut microbiome revealed by metagenomics and culture.</title>
        <authorList>
            <person name="Gilroy R."/>
            <person name="Ravi A."/>
            <person name="Getino M."/>
            <person name="Pursley I."/>
            <person name="Horton D.L."/>
            <person name="Alikhan N.F."/>
            <person name="Baker D."/>
            <person name="Gharbi K."/>
            <person name="Hall N."/>
            <person name="Watson M."/>
            <person name="Adriaenssens E.M."/>
            <person name="Foster-Nyarko E."/>
            <person name="Jarju S."/>
            <person name="Secka A."/>
            <person name="Antonio M."/>
            <person name="Oren A."/>
            <person name="Chaudhuri R.R."/>
            <person name="La Ragione R."/>
            <person name="Hildebrand F."/>
            <person name="Pallen M.J."/>
        </authorList>
    </citation>
    <scope>NUCLEOTIDE SEQUENCE</scope>
    <source>
        <strain evidence="3">CHK172-16539</strain>
    </source>
</reference>
<dbReference type="GO" id="GO:0046872">
    <property type="term" value="F:metal ion binding"/>
    <property type="evidence" value="ECO:0007669"/>
    <property type="project" value="UniProtKB-KW"/>
</dbReference>
<dbReference type="Proteomes" id="UP000824063">
    <property type="component" value="Unassembled WGS sequence"/>
</dbReference>
<organism evidence="3 4">
    <name type="scientific">Candidatus Enterococcus avicola</name>
    <dbReference type="NCBI Taxonomy" id="2838561"/>
    <lineage>
        <taxon>Bacteria</taxon>
        <taxon>Bacillati</taxon>
        <taxon>Bacillota</taxon>
        <taxon>Bacilli</taxon>
        <taxon>Lactobacillales</taxon>
        <taxon>Enterococcaceae</taxon>
        <taxon>Enterococcus</taxon>
    </lineage>
</organism>
<dbReference type="PROSITE" id="PS50846">
    <property type="entry name" value="HMA_2"/>
    <property type="match status" value="1"/>
</dbReference>
<dbReference type="PRINTS" id="PR00946">
    <property type="entry name" value="HGSCAVENGER"/>
</dbReference>
<sequence>MEKTYNVPNMKCEGCASNIRKALSEVEGVNQLVIDVATKAVNVQFDEAKVNDQTLKAALVAAGYPAV</sequence>
<dbReference type="InterPro" id="IPR017969">
    <property type="entry name" value="Heavy-metal-associated_CS"/>
</dbReference>
<keyword evidence="1" id="KW-0479">Metal-binding</keyword>
<dbReference type="InterPro" id="IPR036163">
    <property type="entry name" value="HMA_dom_sf"/>
</dbReference>
<reference evidence="3" key="2">
    <citation type="submission" date="2021-04" db="EMBL/GenBank/DDBJ databases">
        <authorList>
            <person name="Gilroy R."/>
        </authorList>
    </citation>
    <scope>NUCLEOTIDE SEQUENCE</scope>
    <source>
        <strain evidence="3">CHK172-16539</strain>
    </source>
</reference>
<feature type="domain" description="HMA" evidence="2">
    <location>
        <begin position="1"/>
        <end position="67"/>
    </location>
</feature>
<dbReference type="CDD" id="cd00371">
    <property type="entry name" value="HMA"/>
    <property type="match status" value="1"/>
</dbReference>
<proteinExistence type="predicted"/>
<dbReference type="SUPFAM" id="SSF55008">
    <property type="entry name" value="HMA, heavy metal-associated domain"/>
    <property type="match status" value="1"/>
</dbReference>
<evidence type="ECO:0000259" key="2">
    <source>
        <dbReference type="PROSITE" id="PS50846"/>
    </source>
</evidence>
<dbReference type="EMBL" id="DXBN01000152">
    <property type="protein sequence ID" value="HIZ53662.1"/>
    <property type="molecule type" value="Genomic_DNA"/>
</dbReference>
<dbReference type="Pfam" id="PF00403">
    <property type="entry name" value="HMA"/>
    <property type="match status" value="1"/>
</dbReference>
<dbReference type="AlphaFoldDB" id="A0A9D2F816"/>
<evidence type="ECO:0000256" key="1">
    <source>
        <dbReference type="ARBA" id="ARBA00022723"/>
    </source>
</evidence>
<dbReference type="InterPro" id="IPR001802">
    <property type="entry name" value="MerP/CopZ"/>
</dbReference>
<dbReference type="Gene3D" id="3.30.70.100">
    <property type="match status" value="1"/>
</dbReference>
<dbReference type="PROSITE" id="PS01047">
    <property type="entry name" value="HMA_1"/>
    <property type="match status" value="1"/>
</dbReference>
<name>A0A9D2F816_9ENTE</name>
<protein>
    <submittedName>
        <fullName evidence="3">Heavy-metal-associated domain-containing protein</fullName>
    </submittedName>
</protein>